<evidence type="ECO:0000259" key="9">
    <source>
        <dbReference type="PROSITE" id="PS00022"/>
    </source>
</evidence>
<dbReference type="PANTHER" id="PTHR14319">
    <property type="entry name" value="FIVE-SPAN TRANSMEMBRANE PROTEIN M83"/>
    <property type="match status" value="1"/>
</dbReference>
<feature type="transmembrane region" description="Helical" evidence="7">
    <location>
        <begin position="685"/>
        <end position="704"/>
    </location>
</feature>
<sequence>MDSSGRRSVASVIFFYSAVMLLLVGLCWLQEVTAANNSFVISSIGYPGRRLLSRDWDYLRVVIPPWFASLTMTLYSDINVKGEIIAKSPTTVHPIMCLKSGGLPLPDITKSSLDQMVSNFISNGSIGASLNLQSTMHCFPFRKKLKLNLTNEQIPYGVWYVGYFNGLGPQRTQSKMIDRGHSHKFTFTLNIEGCHSPSMWGAYCNQTVDIPSCSSSLPPIHSRGALEVAVGKDSVHSNTQIDVMDQFLENHRSQDFVQFSKFYGQRKDENSRSRMLIGSKSNTVTCKTTNITCIGNREAKIYLLEVTHSVPLFEIMVNEVKFSQTTSINNTKISLMCYVRHNAIPSREIHDNSADLITTSSLIISSPKSGQWFVAVEVVNKTNVNKDTVVSDFNGNICFSFNWQFRECPDGKAGLNCSWQKYFLQRVGRKGSSKLPFDSFYLPELWDLGSDDFFLLEPFLSKSPSNEISTDIWTYFIFNIPAIVAGSNLHIQLKSNTVVNYEIYLKFGGGFPSLDDWDYYANRRMSRSNDSTILMVNEYDEKTIEFYIVYPKEGIWTLGVKNPSSKNHLKFQSRMLISTKKCPRGCSSHGSCVTASDISGSTILGYCSCDRNHGGFDCSNELINVNGHIVRSFALIASNAAAILPAFFALRQKAYAESLIYTSSGLASAIYHACDVGTWCPLSYAVLQFLDFWLSFMAVGSTFIYLTTMSEIVKKFFLTGFSILTAFLAVNGATNSSNIIAIITIGAVFLLIGWLMECSPEFCRSRSRTSVFHGCSYNLYGSWTVISGWPRCIAIFFLRRFLWYFTLLGFVALAAAATCWSLENRDNYWIWHSLWHMTIYTSSFFFLCSAVVNSEVRNEEEQIPEYELQPESPHQDESR</sequence>
<comment type="similarity">
    <text evidence="2">Belongs to the TMEM8 family.</text>
</comment>
<dbReference type="OMA" id="FSLEWQV"/>
<keyword evidence="6 7" id="KW-0472">Membrane</keyword>
<keyword evidence="11" id="KW-1185">Reference proteome</keyword>
<dbReference type="GO" id="GO:0005886">
    <property type="term" value="C:plasma membrane"/>
    <property type="evidence" value="ECO:0007669"/>
    <property type="project" value="UniProtKB-SubCell"/>
</dbReference>
<organism evidence="10 11">
    <name type="scientific">Zostera marina</name>
    <name type="common">Eelgrass</name>
    <dbReference type="NCBI Taxonomy" id="29655"/>
    <lineage>
        <taxon>Eukaryota</taxon>
        <taxon>Viridiplantae</taxon>
        <taxon>Streptophyta</taxon>
        <taxon>Embryophyta</taxon>
        <taxon>Tracheophyta</taxon>
        <taxon>Spermatophyta</taxon>
        <taxon>Magnoliopsida</taxon>
        <taxon>Liliopsida</taxon>
        <taxon>Zosteraceae</taxon>
        <taxon>Zostera</taxon>
    </lineage>
</organism>
<proteinExistence type="inferred from homology"/>
<feature type="signal peptide" evidence="8">
    <location>
        <begin position="1"/>
        <end position="34"/>
    </location>
</feature>
<feature type="chain" id="PRO_5005527711" description="EGF-like domain-containing protein" evidence="8">
    <location>
        <begin position="35"/>
        <end position="879"/>
    </location>
</feature>
<evidence type="ECO:0000256" key="5">
    <source>
        <dbReference type="ARBA" id="ARBA00022989"/>
    </source>
</evidence>
<comment type="caution">
    <text evidence="10">The sequence shown here is derived from an EMBL/GenBank/DDBJ whole genome shotgun (WGS) entry which is preliminary data.</text>
</comment>
<evidence type="ECO:0000313" key="11">
    <source>
        <dbReference type="Proteomes" id="UP000036987"/>
    </source>
</evidence>
<feature type="transmembrane region" description="Helical" evidence="7">
    <location>
        <begin position="834"/>
        <end position="852"/>
    </location>
</feature>
<dbReference type="PROSITE" id="PS00022">
    <property type="entry name" value="EGF_1"/>
    <property type="match status" value="1"/>
</dbReference>
<comment type="subcellular location">
    <subcellularLocation>
        <location evidence="1">Cell membrane</location>
        <topology evidence="1">Multi-pass membrane protein</topology>
    </subcellularLocation>
</comment>
<dbReference type="Proteomes" id="UP000036987">
    <property type="component" value="Unassembled WGS sequence"/>
</dbReference>
<evidence type="ECO:0000256" key="3">
    <source>
        <dbReference type="ARBA" id="ARBA00022475"/>
    </source>
</evidence>
<evidence type="ECO:0000256" key="7">
    <source>
        <dbReference type="SAM" id="Phobius"/>
    </source>
</evidence>
<dbReference type="AlphaFoldDB" id="A0A0K9P9I4"/>
<keyword evidence="3" id="KW-1003">Cell membrane</keyword>
<name>A0A0K9P9I4_ZOSMR</name>
<keyword evidence="8" id="KW-0732">Signal</keyword>
<feature type="transmembrane region" description="Helical" evidence="7">
    <location>
        <begin position="739"/>
        <end position="756"/>
    </location>
</feature>
<reference evidence="11" key="1">
    <citation type="journal article" date="2016" name="Nature">
        <title>The genome of the seagrass Zostera marina reveals angiosperm adaptation to the sea.</title>
        <authorList>
            <person name="Olsen J.L."/>
            <person name="Rouze P."/>
            <person name="Verhelst B."/>
            <person name="Lin Y.-C."/>
            <person name="Bayer T."/>
            <person name="Collen J."/>
            <person name="Dattolo E."/>
            <person name="De Paoli E."/>
            <person name="Dittami S."/>
            <person name="Maumus F."/>
            <person name="Michel G."/>
            <person name="Kersting A."/>
            <person name="Lauritano C."/>
            <person name="Lohaus R."/>
            <person name="Toepel M."/>
            <person name="Tonon T."/>
            <person name="Vanneste K."/>
            <person name="Amirebrahimi M."/>
            <person name="Brakel J."/>
            <person name="Bostroem C."/>
            <person name="Chovatia M."/>
            <person name="Grimwood J."/>
            <person name="Jenkins J.W."/>
            <person name="Jueterbock A."/>
            <person name="Mraz A."/>
            <person name="Stam W.T."/>
            <person name="Tice H."/>
            <person name="Bornberg-Bauer E."/>
            <person name="Green P.J."/>
            <person name="Pearson G.A."/>
            <person name="Procaccini G."/>
            <person name="Duarte C.M."/>
            <person name="Schmutz J."/>
            <person name="Reusch T.B.H."/>
            <person name="Van de Peer Y."/>
        </authorList>
    </citation>
    <scope>NUCLEOTIDE SEQUENCE [LARGE SCALE GENOMIC DNA]</scope>
    <source>
        <strain evidence="11">cv. Finnish</strain>
    </source>
</reference>
<dbReference type="InterPro" id="IPR000742">
    <property type="entry name" value="EGF"/>
</dbReference>
<gene>
    <name evidence="10" type="ORF">ZOSMA_34G01320</name>
</gene>
<dbReference type="OrthoDB" id="69646at2759"/>
<keyword evidence="4 7" id="KW-0812">Transmembrane</keyword>
<evidence type="ECO:0000256" key="4">
    <source>
        <dbReference type="ARBA" id="ARBA00022692"/>
    </source>
</evidence>
<evidence type="ECO:0000256" key="6">
    <source>
        <dbReference type="ARBA" id="ARBA00023136"/>
    </source>
</evidence>
<protein>
    <recommendedName>
        <fullName evidence="9">EGF-like domain-containing protein</fullName>
    </recommendedName>
</protein>
<dbReference type="PANTHER" id="PTHR14319:SF3">
    <property type="entry name" value="TRANSMEMBRANE PROTEIN-LIKE PROTEIN"/>
    <property type="match status" value="1"/>
</dbReference>
<feature type="domain" description="EGF-like" evidence="9">
    <location>
        <begin position="607"/>
        <end position="618"/>
    </location>
</feature>
<evidence type="ECO:0000256" key="1">
    <source>
        <dbReference type="ARBA" id="ARBA00004651"/>
    </source>
</evidence>
<accession>A0A0K9P9I4</accession>
<dbReference type="InterPro" id="IPR021910">
    <property type="entry name" value="NGX6/PGAP6/MYMK"/>
</dbReference>
<dbReference type="EMBL" id="LFYR01001099">
    <property type="protein sequence ID" value="KMZ64850.1"/>
    <property type="molecule type" value="Genomic_DNA"/>
</dbReference>
<evidence type="ECO:0000256" key="8">
    <source>
        <dbReference type="SAM" id="SignalP"/>
    </source>
</evidence>
<evidence type="ECO:0000256" key="2">
    <source>
        <dbReference type="ARBA" id="ARBA00005542"/>
    </source>
</evidence>
<dbReference type="STRING" id="29655.A0A0K9P9I4"/>
<feature type="transmembrane region" description="Helical" evidence="7">
    <location>
        <begin position="803"/>
        <end position="822"/>
    </location>
</feature>
<dbReference type="Pfam" id="PF12036">
    <property type="entry name" value="DUF3522"/>
    <property type="match status" value="1"/>
</dbReference>
<evidence type="ECO:0000313" key="10">
    <source>
        <dbReference type="EMBL" id="KMZ64850.1"/>
    </source>
</evidence>
<feature type="transmembrane region" description="Helical" evidence="7">
    <location>
        <begin position="716"/>
        <end position="733"/>
    </location>
</feature>
<keyword evidence="5 7" id="KW-1133">Transmembrane helix</keyword>